<keyword evidence="2 5" id="KW-0489">Methyltransferase</keyword>
<dbReference type="OrthoDB" id="9797252at2"/>
<keyword evidence="3 5" id="KW-0808">Transferase</keyword>
<accession>A0A553H3X3</accession>
<dbReference type="Proteomes" id="UP000315235">
    <property type="component" value="Unassembled WGS sequence"/>
</dbReference>
<reference evidence="5 6" key="1">
    <citation type="submission" date="2019-07" db="EMBL/GenBank/DDBJ databases">
        <title>Pseudomonas mangiferae sp. nov., isolated from bark of mango tree in Thailand.</title>
        <authorList>
            <person name="Srisuk N."/>
            <person name="Anurat P."/>
        </authorList>
    </citation>
    <scope>NUCLEOTIDE SEQUENCE [LARGE SCALE GENOMIC DNA]</scope>
    <source>
        <strain evidence="5 6">DMKU_BBB3-04</strain>
    </source>
</reference>
<dbReference type="PANTHER" id="PTHR44942:SF4">
    <property type="entry name" value="METHYLTRANSFERASE TYPE 11 DOMAIN-CONTAINING PROTEIN"/>
    <property type="match status" value="1"/>
</dbReference>
<dbReference type="CDD" id="cd02440">
    <property type="entry name" value="AdoMet_MTases"/>
    <property type="match status" value="1"/>
</dbReference>
<comment type="caution">
    <text evidence="5">The sequence shown here is derived from an EMBL/GenBank/DDBJ whole genome shotgun (WGS) entry which is preliminary data.</text>
</comment>
<evidence type="ECO:0000256" key="2">
    <source>
        <dbReference type="ARBA" id="ARBA00022603"/>
    </source>
</evidence>
<evidence type="ECO:0000256" key="1">
    <source>
        <dbReference type="ARBA" id="ARBA00008361"/>
    </source>
</evidence>
<dbReference type="AlphaFoldDB" id="A0A553H3X3"/>
<dbReference type="SUPFAM" id="SSF53335">
    <property type="entry name" value="S-adenosyl-L-methionine-dependent methyltransferases"/>
    <property type="match status" value="1"/>
</dbReference>
<evidence type="ECO:0000313" key="5">
    <source>
        <dbReference type="EMBL" id="TRX76451.1"/>
    </source>
</evidence>
<dbReference type="InterPro" id="IPR051052">
    <property type="entry name" value="Diverse_substrate_MTase"/>
</dbReference>
<dbReference type="PANTHER" id="PTHR44942">
    <property type="entry name" value="METHYLTRANSF_11 DOMAIN-CONTAINING PROTEIN"/>
    <property type="match status" value="1"/>
</dbReference>
<evidence type="ECO:0000256" key="3">
    <source>
        <dbReference type="ARBA" id="ARBA00022679"/>
    </source>
</evidence>
<feature type="domain" description="Methyltransferase type 11" evidence="4">
    <location>
        <begin position="41"/>
        <end position="128"/>
    </location>
</feature>
<sequence length="254" mass="28389">MKSTERFSNRVDAYDKGRPRYPAALVDALAADLPAGAVIADIGSGTGLLSQPFVERGLQVRAVEPNEPMRRAAEASLGRHPGFVSLGGTAEASGLESASVDLIIVGQAFHWFNRAAARREFARILKPSAPVALVWNDRLSESSPFMVDYEALLRRFGTDYAQVEHRNLRPAQLSRFFGEQGCRLRVFDNAQWLDWDALQARLDSSSYVPEASHPDHAPMLAHLRQLFDRHQQEGRVRFDYDTLLYLAPLSRETP</sequence>
<dbReference type="Pfam" id="PF08241">
    <property type="entry name" value="Methyltransf_11"/>
    <property type="match status" value="1"/>
</dbReference>
<dbReference type="RefSeq" id="WP_143486083.1">
    <property type="nucleotide sequence ID" value="NZ_VJOY01000001.1"/>
</dbReference>
<dbReference type="GO" id="GO:0008757">
    <property type="term" value="F:S-adenosylmethionine-dependent methyltransferase activity"/>
    <property type="evidence" value="ECO:0007669"/>
    <property type="project" value="InterPro"/>
</dbReference>
<proteinExistence type="inferred from homology"/>
<dbReference type="EMBL" id="VJOY01000001">
    <property type="protein sequence ID" value="TRX76451.1"/>
    <property type="molecule type" value="Genomic_DNA"/>
</dbReference>
<dbReference type="Gene3D" id="3.40.50.150">
    <property type="entry name" value="Vaccinia Virus protein VP39"/>
    <property type="match status" value="1"/>
</dbReference>
<protein>
    <submittedName>
        <fullName evidence="5">Class I SAM-dependent methyltransferase</fullName>
    </submittedName>
</protein>
<comment type="similarity">
    <text evidence="1">Belongs to the methyltransferase superfamily.</text>
</comment>
<evidence type="ECO:0000259" key="4">
    <source>
        <dbReference type="Pfam" id="PF08241"/>
    </source>
</evidence>
<gene>
    <name evidence="5" type="ORF">FM069_00035</name>
</gene>
<keyword evidence="6" id="KW-1185">Reference proteome</keyword>
<dbReference type="InterPro" id="IPR029063">
    <property type="entry name" value="SAM-dependent_MTases_sf"/>
</dbReference>
<dbReference type="GO" id="GO:0032259">
    <property type="term" value="P:methylation"/>
    <property type="evidence" value="ECO:0007669"/>
    <property type="project" value="UniProtKB-KW"/>
</dbReference>
<organism evidence="5 6">
    <name type="scientific">Pseudomonas mangiferae</name>
    <dbReference type="NCBI Taxonomy" id="2593654"/>
    <lineage>
        <taxon>Bacteria</taxon>
        <taxon>Pseudomonadati</taxon>
        <taxon>Pseudomonadota</taxon>
        <taxon>Gammaproteobacteria</taxon>
        <taxon>Pseudomonadales</taxon>
        <taxon>Pseudomonadaceae</taxon>
        <taxon>Pseudomonas</taxon>
    </lineage>
</organism>
<name>A0A553H3X3_9PSED</name>
<evidence type="ECO:0000313" key="6">
    <source>
        <dbReference type="Proteomes" id="UP000315235"/>
    </source>
</evidence>
<dbReference type="InterPro" id="IPR013216">
    <property type="entry name" value="Methyltransf_11"/>
</dbReference>